<comment type="caution">
    <text evidence="1">The sequence shown here is derived from an EMBL/GenBank/DDBJ whole genome shotgun (WGS) entry which is preliminary data.</text>
</comment>
<keyword evidence="2" id="KW-1185">Reference proteome</keyword>
<dbReference type="AlphaFoldDB" id="A0A420Y8Q3"/>
<protein>
    <submittedName>
        <fullName evidence="1">Uncharacterized protein</fullName>
    </submittedName>
</protein>
<evidence type="ECO:0000313" key="2">
    <source>
        <dbReference type="Proteomes" id="UP000275385"/>
    </source>
</evidence>
<organism evidence="1 2">
    <name type="scientific">Coniochaeta pulveracea</name>
    <dbReference type="NCBI Taxonomy" id="177199"/>
    <lineage>
        <taxon>Eukaryota</taxon>
        <taxon>Fungi</taxon>
        <taxon>Dikarya</taxon>
        <taxon>Ascomycota</taxon>
        <taxon>Pezizomycotina</taxon>
        <taxon>Sordariomycetes</taxon>
        <taxon>Sordariomycetidae</taxon>
        <taxon>Coniochaetales</taxon>
        <taxon>Coniochaetaceae</taxon>
        <taxon>Coniochaeta</taxon>
    </lineage>
</organism>
<name>A0A420Y8Q3_9PEZI</name>
<sequence>MQDSPESTSPGVASQTNLVLFTLWGDGMIMSNKTWLSFRFELPFHYTIAVFLKANHVHRNIKPKIIMITTPRLILEVAGVVDPAEPVLLSTCIPNSPLG</sequence>
<gene>
    <name evidence="1" type="ORF">DL546_005359</name>
</gene>
<evidence type="ECO:0000313" key="1">
    <source>
        <dbReference type="EMBL" id="RKU44150.1"/>
    </source>
</evidence>
<accession>A0A420Y8Q3</accession>
<proteinExistence type="predicted"/>
<dbReference type="Proteomes" id="UP000275385">
    <property type="component" value="Unassembled WGS sequence"/>
</dbReference>
<reference evidence="1 2" key="1">
    <citation type="submission" date="2018-08" db="EMBL/GenBank/DDBJ databases">
        <title>Draft genome of the lignicolous fungus Coniochaeta pulveracea.</title>
        <authorList>
            <person name="Borstlap C.J."/>
            <person name="De Witt R.N."/>
            <person name="Botha A."/>
            <person name="Volschenk H."/>
        </authorList>
    </citation>
    <scope>NUCLEOTIDE SEQUENCE [LARGE SCALE GENOMIC DNA]</scope>
    <source>
        <strain evidence="1 2">CAB683</strain>
    </source>
</reference>
<dbReference type="EMBL" id="QVQW01000034">
    <property type="protein sequence ID" value="RKU44150.1"/>
    <property type="molecule type" value="Genomic_DNA"/>
</dbReference>